<feature type="domain" description="Zinc-ribbon 15" evidence="1">
    <location>
        <begin position="21"/>
        <end position="120"/>
    </location>
</feature>
<evidence type="ECO:0000259" key="1">
    <source>
        <dbReference type="Pfam" id="PF17032"/>
    </source>
</evidence>
<gene>
    <name evidence="2" type="ORF">SDC9_155569</name>
</gene>
<evidence type="ECO:0000313" key="2">
    <source>
        <dbReference type="EMBL" id="MPN08287.1"/>
    </source>
</evidence>
<accession>A0A645F252</accession>
<protein>
    <recommendedName>
        <fullName evidence="1">Zinc-ribbon 15 domain-containing protein</fullName>
    </recommendedName>
</protein>
<dbReference type="PANTHER" id="PTHR36718">
    <property type="entry name" value="OS05G0435400 PROTEIN"/>
    <property type="match status" value="1"/>
</dbReference>
<dbReference type="Pfam" id="PF17032">
    <property type="entry name" value="Zn_ribbon_15"/>
    <property type="match status" value="1"/>
</dbReference>
<dbReference type="InterPro" id="IPR031493">
    <property type="entry name" value="Zinc_ribbon_15"/>
</dbReference>
<comment type="caution">
    <text evidence="2">The sequence shown here is derived from an EMBL/GenBank/DDBJ whole genome shotgun (WGS) entry which is preliminary data.</text>
</comment>
<dbReference type="PANTHER" id="PTHR36718:SF1">
    <property type="entry name" value="DOUBLE ZINC RIBBON PROTEIN MJ0416"/>
    <property type="match status" value="1"/>
</dbReference>
<reference evidence="2" key="1">
    <citation type="submission" date="2019-08" db="EMBL/GenBank/DDBJ databases">
        <authorList>
            <person name="Kucharzyk K."/>
            <person name="Murdoch R.W."/>
            <person name="Higgins S."/>
            <person name="Loffler F."/>
        </authorList>
    </citation>
    <scope>NUCLEOTIDE SEQUENCE</scope>
</reference>
<dbReference type="InterPro" id="IPR053281">
    <property type="entry name" value="Double_zinc_ribbon"/>
</dbReference>
<name>A0A645F252_9ZZZZ</name>
<organism evidence="2">
    <name type="scientific">bioreactor metagenome</name>
    <dbReference type="NCBI Taxonomy" id="1076179"/>
    <lineage>
        <taxon>unclassified sequences</taxon>
        <taxon>metagenomes</taxon>
        <taxon>ecological metagenomes</taxon>
    </lineage>
</organism>
<proteinExistence type="predicted"/>
<sequence>MFFFISGMNTETKSLGNATNVICPACGAYTCMHITVLYEALHIFFVPVLRWNRRYLVTAPCCQTVFALDPDEGRAFEKNEKATIDPARLHKTYGFSASSDHCPFCGAHLSCDARFCSQCGKSIR</sequence>
<dbReference type="AlphaFoldDB" id="A0A645F252"/>
<dbReference type="EMBL" id="VSSQ01054314">
    <property type="protein sequence ID" value="MPN08287.1"/>
    <property type="molecule type" value="Genomic_DNA"/>
</dbReference>